<evidence type="ECO:0000313" key="5">
    <source>
        <dbReference type="Proteomes" id="UP001152523"/>
    </source>
</evidence>
<keyword evidence="5" id="KW-1185">Reference proteome</keyword>
<feature type="domain" description="Transposase (putative) gypsy type" evidence="3">
    <location>
        <begin position="186"/>
        <end position="245"/>
    </location>
</feature>
<organism evidence="4 5">
    <name type="scientific">Cuscuta epithymum</name>
    <dbReference type="NCBI Taxonomy" id="186058"/>
    <lineage>
        <taxon>Eukaryota</taxon>
        <taxon>Viridiplantae</taxon>
        <taxon>Streptophyta</taxon>
        <taxon>Embryophyta</taxon>
        <taxon>Tracheophyta</taxon>
        <taxon>Spermatophyta</taxon>
        <taxon>Magnoliopsida</taxon>
        <taxon>eudicotyledons</taxon>
        <taxon>Gunneridae</taxon>
        <taxon>Pentapetalae</taxon>
        <taxon>asterids</taxon>
        <taxon>lamiids</taxon>
        <taxon>Solanales</taxon>
        <taxon>Convolvulaceae</taxon>
        <taxon>Cuscuteae</taxon>
        <taxon>Cuscuta</taxon>
        <taxon>Cuscuta subgen. Cuscuta</taxon>
    </lineage>
</organism>
<evidence type="ECO:0000313" key="4">
    <source>
        <dbReference type="EMBL" id="CAH9124540.1"/>
    </source>
</evidence>
<feature type="compositionally biased region" description="Low complexity" evidence="2">
    <location>
        <begin position="459"/>
        <end position="475"/>
    </location>
</feature>
<name>A0AAV0EMW3_9ASTE</name>
<sequence length="708" mass="77144">MPFPDGRSVPSPIDLTASLDESDWPFDEDDASPQVDLNIVAAFEIEMENTADYRTSVDEERLSADVGSQPSGEDEASSEPRLREDNVGDASSAAIPCPPPISSVPGGASSSGVVKRRTSRRRKGVSGGLSQLDLTNLYIIRPESTPSEYQVAQLYVGPYGKVRAPKPTDHVLDPPPGYFGVYPMSFSQGLRFPLPPFVVQYLKMLDLPPALLTPNSYSIIVGFLIRCDELRIEPTTALFMNLYRIGRGSHENCAGYAALQQLPKKRSFIDLPSSIHGWKSKFCFVKLADGVFFPSQGHNGLFNLHTPPKSAEIDAQVEAFLKGGPRSVNTYITEFKIAALGMMRYFIPGDPDCGLWPKMSGYFEQADGPPIGIPAEAEGFEMSRKLFMAQAKKMVAKEMEAAQQAEASKGSGDGSKSQAEAAKKPVVKRKKKPDEGQRTLAETGLVPSQAAKKTRRDPAPGGAAAAAEHAAAQGDHASEIPVIEDLTLDVASSALAPTQSGAVAKESTRTGRDVAAGLYEVTVRYPTKGGLFNEKVSGHDVLFQAIPDEDRAYLRRQGREVRLFDGGLDFVVQGAFMLMEQQRRQEEEFARLREAEKKVASADEALASLELLRSEVSSLKEMADAAEARAAAAEAKLEEEAAARRLAEEKAKKAEELKAEAERAAEKAVDLFMAEGWKDESRRDWSFNVVAERFEAWSQEEAGRACLK</sequence>
<dbReference type="Proteomes" id="UP001152523">
    <property type="component" value="Unassembled WGS sequence"/>
</dbReference>
<evidence type="ECO:0000256" key="1">
    <source>
        <dbReference type="SAM" id="Coils"/>
    </source>
</evidence>
<evidence type="ECO:0000256" key="2">
    <source>
        <dbReference type="SAM" id="MobiDB-lite"/>
    </source>
</evidence>
<feature type="region of interest" description="Disordered" evidence="2">
    <location>
        <begin position="51"/>
        <end position="127"/>
    </location>
</feature>
<protein>
    <recommendedName>
        <fullName evidence="3">Transposase (putative) gypsy type domain-containing protein</fullName>
    </recommendedName>
</protein>
<dbReference type="EMBL" id="CAMAPF010000934">
    <property type="protein sequence ID" value="CAH9124540.1"/>
    <property type="molecule type" value="Genomic_DNA"/>
</dbReference>
<evidence type="ECO:0000259" key="3">
    <source>
        <dbReference type="Pfam" id="PF04195"/>
    </source>
</evidence>
<reference evidence="4" key="1">
    <citation type="submission" date="2022-07" db="EMBL/GenBank/DDBJ databases">
        <authorList>
            <person name="Macas J."/>
            <person name="Novak P."/>
            <person name="Neumann P."/>
        </authorList>
    </citation>
    <scope>NUCLEOTIDE SEQUENCE</scope>
</reference>
<feature type="coiled-coil region" evidence="1">
    <location>
        <begin position="578"/>
        <end position="674"/>
    </location>
</feature>
<dbReference type="PANTHER" id="PTHR31099:SF28">
    <property type="entry name" value="F5J5.12"/>
    <property type="match status" value="1"/>
</dbReference>
<feature type="region of interest" description="Disordered" evidence="2">
    <location>
        <begin position="400"/>
        <end position="475"/>
    </location>
</feature>
<feature type="compositionally biased region" description="Basic residues" evidence="2">
    <location>
        <begin position="114"/>
        <end position="124"/>
    </location>
</feature>
<accession>A0AAV0EMW3</accession>
<dbReference type="InterPro" id="IPR007321">
    <property type="entry name" value="Transposase_28"/>
</dbReference>
<proteinExistence type="predicted"/>
<feature type="compositionally biased region" description="Acidic residues" evidence="2">
    <location>
        <begin position="20"/>
        <end position="31"/>
    </location>
</feature>
<feature type="compositionally biased region" description="Low complexity" evidence="2">
    <location>
        <begin position="103"/>
        <end position="113"/>
    </location>
</feature>
<gene>
    <name evidence="4" type="ORF">CEPIT_LOCUS26056</name>
</gene>
<keyword evidence="1" id="KW-0175">Coiled coil</keyword>
<dbReference type="AlphaFoldDB" id="A0AAV0EMW3"/>
<dbReference type="Pfam" id="PF04195">
    <property type="entry name" value="Transposase_28"/>
    <property type="match status" value="1"/>
</dbReference>
<feature type="region of interest" description="Disordered" evidence="2">
    <location>
        <begin position="1"/>
        <end position="32"/>
    </location>
</feature>
<dbReference type="PANTHER" id="PTHR31099">
    <property type="entry name" value="OS06G0165300 PROTEIN"/>
    <property type="match status" value="1"/>
</dbReference>
<comment type="caution">
    <text evidence="4">The sequence shown here is derived from an EMBL/GenBank/DDBJ whole genome shotgun (WGS) entry which is preliminary data.</text>
</comment>